<dbReference type="STRING" id="2017.SAMN05444320_107155"/>
<dbReference type="EMBL" id="FQVN01000007">
    <property type="protein sequence ID" value="SHG24445.1"/>
    <property type="molecule type" value="Genomic_DNA"/>
</dbReference>
<feature type="transmembrane region" description="Helical" evidence="6">
    <location>
        <begin position="172"/>
        <end position="192"/>
    </location>
</feature>
<keyword evidence="3 6" id="KW-0812">Transmembrane</keyword>
<evidence type="ECO:0000259" key="7">
    <source>
        <dbReference type="PROSITE" id="PS50850"/>
    </source>
</evidence>
<feature type="transmembrane region" description="Helical" evidence="6">
    <location>
        <begin position="285"/>
        <end position="304"/>
    </location>
</feature>
<name>A0A1M5I847_STRHI</name>
<dbReference type="InterPro" id="IPR050189">
    <property type="entry name" value="MFS_Efflux_Transporters"/>
</dbReference>
<proteinExistence type="predicted"/>
<feature type="transmembrane region" description="Helical" evidence="6">
    <location>
        <begin position="375"/>
        <end position="396"/>
    </location>
</feature>
<keyword evidence="2" id="KW-1003">Cell membrane</keyword>
<evidence type="ECO:0000256" key="2">
    <source>
        <dbReference type="ARBA" id="ARBA00022475"/>
    </source>
</evidence>
<feature type="transmembrane region" description="Helical" evidence="6">
    <location>
        <begin position="107"/>
        <end position="124"/>
    </location>
</feature>
<feature type="transmembrane region" description="Helical" evidence="6">
    <location>
        <begin position="310"/>
        <end position="337"/>
    </location>
</feature>
<feature type="transmembrane region" description="Helical" evidence="6">
    <location>
        <begin position="51"/>
        <end position="69"/>
    </location>
</feature>
<dbReference type="PROSITE" id="PS50850">
    <property type="entry name" value="MFS"/>
    <property type="match status" value="1"/>
</dbReference>
<feature type="transmembrane region" description="Helical" evidence="6">
    <location>
        <begin position="144"/>
        <end position="166"/>
    </location>
</feature>
<feature type="domain" description="Major facilitator superfamily (MFS) profile" evidence="7">
    <location>
        <begin position="20"/>
        <end position="400"/>
    </location>
</feature>
<evidence type="ECO:0000256" key="6">
    <source>
        <dbReference type="SAM" id="Phobius"/>
    </source>
</evidence>
<dbReference type="OrthoDB" id="3470201at2"/>
<gene>
    <name evidence="8" type="ORF">SAMN05444320_107155</name>
</gene>
<dbReference type="RefSeq" id="WP_143174319.1">
    <property type="nucleotide sequence ID" value="NZ_FQVN01000007.1"/>
</dbReference>
<evidence type="ECO:0000313" key="9">
    <source>
        <dbReference type="Proteomes" id="UP000184501"/>
    </source>
</evidence>
<evidence type="ECO:0000313" key="8">
    <source>
        <dbReference type="EMBL" id="SHG24445.1"/>
    </source>
</evidence>
<organism evidence="8 9">
    <name type="scientific">Streptoalloteichus hindustanus</name>
    <dbReference type="NCBI Taxonomy" id="2017"/>
    <lineage>
        <taxon>Bacteria</taxon>
        <taxon>Bacillati</taxon>
        <taxon>Actinomycetota</taxon>
        <taxon>Actinomycetes</taxon>
        <taxon>Pseudonocardiales</taxon>
        <taxon>Pseudonocardiaceae</taxon>
        <taxon>Streptoalloteichus</taxon>
    </lineage>
</organism>
<dbReference type="SUPFAM" id="SSF103473">
    <property type="entry name" value="MFS general substrate transporter"/>
    <property type="match status" value="1"/>
</dbReference>
<keyword evidence="4 6" id="KW-1133">Transmembrane helix</keyword>
<feature type="transmembrane region" description="Helical" evidence="6">
    <location>
        <begin position="220"/>
        <end position="242"/>
    </location>
</feature>
<evidence type="ECO:0000256" key="5">
    <source>
        <dbReference type="ARBA" id="ARBA00023136"/>
    </source>
</evidence>
<dbReference type="GO" id="GO:0022857">
    <property type="term" value="F:transmembrane transporter activity"/>
    <property type="evidence" value="ECO:0007669"/>
    <property type="project" value="InterPro"/>
</dbReference>
<feature type="transmembrane region" description="Helical" evidence="6">
    <location>
        <begin position="254"/>
        <end position="273"/>
    </location>
</feature>
<accession>A0A1M5I847</accession>
<evidence type="ECO:0000256" key="3">
    <source>
        <dbReference type="ARBA" id="ARBA00022692"/>
    </source>
</evidence>
<dbReference type="InterPro" id="IPR011701">
    <property type="entry name" value="MFS"/>
</dbReference>
<dbReference type="PANTHER" id="PTHR43124:SF3">
    <property type="entry name" value="CHLORAMPHENICOL EFFLUX PUMP RV0191"/>
    <property type="match status" value="1"/>
</dbReference>
<protein>
    <submittedName>
        <fullName evidence="8">Predicted arabinose efflux permease, MFS family</fullName>
    </submittedName>
</protein>
<dbReference type="Pfam" id="PF07690">
    <property type="entry name" value="MFS_1"/>
    <property type="match status" value="1"/>
</dbReference>
<sequence length="400" mass="39526">MTTALAHELPLTTRSRHWPGVVAVALTATATVVPGFTVGALATAISADLAVSRGALGLAMSAFYAATALGSPLATRLAARLPVPAVLRLAALVASATMLVISQATGAAMLTAALVVGGLGNALVQPAAGRLIAARVPTHRRSLAAGVVGAALGAATLVPGLLVAFVLPAHGWRTAMLVAGLLALAPVVLAPLSRGEHRTEVSTAARREEGTTPPAIRRVLVLWAVAAALSATGNNAVASYFVQLGDHSGLSTAVTGNLLSLSALLAIAVRLVAGALTDRAPRHNPVVITAMMLLGAVGLGLVAVGTPGTFVLGAVLAFAAGWGWTGLLLATTLRLLPGRAASAGHTVQVGIYTGATVAPFAFGALSSALGFPGAALVAAVAALAGAISTVTGALLLRKAR</sequence>
<dbReference type="InterPro" id="IPR020846">
    <property type="entry name" value="MFS_dom"/>
</dbReference>
<feature type="transmembrane region" description="Helical" evidence="6">
    <location>
        <begin position="349"/>
        <end position="369"/>
    </location>
</feature>
<evidence type="ECO:0000256" key="4">
    <source>
        <dbReference type="ARBA" id="ARBA00022989"/>
    </source>
</evidence>
<dbReference type="InterPro" id="IPR036259">
    <property type="entry name" value="MFS_trans_sf"/>
</dbReference>
<dbReference type="PANTHER" id="PTHR43124">
    <property type="entry name" value="PURINE EFFLUX PUMP PBUE"/>
    <property type="match status" value="1"/>
</dbReference>
<keyword evidence="9" id="KW-1185">Reference proteome</keyword>
<dbReference type="GO" id="GO:0005886">
    <property type="term" value="C:plasma membrane"/>
    <property type="evidence" value="ECO:0007669"/>
    <property type="project" value="UniProtKB-SubCell"/>
</dbReference>
<dbReference type="AlphaFoldDB" id="A0A1M5I847"/>
<dbReference type="Gene3D" id="1.20.1250.20">
    <property type="entry name" value="MFS general substrate transporter like domains"/>
    <property type="match status" value="2"/>
</dbReference>
<dbReference type="Proteomes" id="UP000184501">
    <property type="component" value="Unassembled WGS sequence"/>
</dbReference>
<evidence type="ECO:0000256" key="1">
    <source>
        <dbReference type="ARBA" id="ARBA00004651"/>
    </source>
</evidence>
<keyword evidence="5 6" id="KW-0472">Membrane</keyword>
<comment type="subcellular location">
    <subcellularLocation>
        <location evidence="1">Cell membrane</location>
        <topology evidence="1">Multi-pass membrane protein</topology>
    </subcellularLocation>
</comment>
<reference evidence="8 9" key="1">
    <citation type="submission" date="2016-11" db="EMBL/GenBank/DDBJ databases">
        <authorList>
            <person name="Jaros S."/>
            <person name="Januszkiewicz K."/>
            <person name="Wedrychowicz H."/>
        </authorList>
    </citation>
    <scope>NUCLEOTIDE SEQUENCE [LARGE SCALE GENOMIC DNA]</scope>
    <source>
        <strain evidence="8 9">DSM 44523</strain>
    </source>
</reference>
<feature type="transmembrane region" description="Helical" evidence="6">
    <location>
        <begin position="21"/>
        <end position="45"/>
    </location>
</feature>